<feature type="transmembrane region" description="Helical" evidence="10">
    <location>
        <begin position="155"/>
        <end position="175"/>
    </location>
</feature>
<keyword evidence="3 10" id="KW-0812">Transmembrane</keyword>
<keyword evidence="4" id="KW-0874">Quinone</keyword>
<feature type="transmembrane region" description="Helical" evidence="10">
    <location>
        <begin position="240"/>
        <end position="259"/>
    </location>
</feature>
<feature type="transmembrane region" description="Helical" evidence="10">
    <location>
        <begin position="211"/>
        <end position="234"/>
    </location>
</feature>
<evidence type="ECO:0000256" key="1">
    <source>
        <dbReference type="ARBA" id="ARBA00004141"/>
    </source>
</evidence>
<comment type="subcellular location">
    <subcellularLocation>
        <location evidence="1">Membrane</location>
        <topology evidence="1">Multi-pass membrane protein</topology>
    </subcellularLocation>
</comment>
<dbReference type="RefSeq" id="WP_163607808.1">
    <property type="nucleotide sequence ID" value="NZ_JAABOO010000003.1"/>
</dbReference>
<dbReference type="InterPro" id="IPR005074">
    <property type="entry name" value="Peptidase_C39"/>
</dbReference>
<evidence type="ECO:0000256" key="9">
    <source>
        <dbReference type="ARBA" id="ARBA00023284"/>
    </source>
</evidence>
<feature type="transmembrane region" description="Helical" evidence="10">
    <location>
        <begin position="271"/>
        <end position="292"/>
    </location>
</feature>
<dbReference type="Pfam" id="PF03412">
    <property type="entry name" value="Peptidase_C39"/>
    <property type="match status" value="1"/>
</dbReference>
<dbReference type="InterPro" id="IPR036249">
    <property type="entry name" value="Thioredoxin-like_sf"/>
</dbReference>
<reference evidence="13 14" key="1">
    <citation type="submission" date="2020-01" db="EMBL/GenBank/DDBJ databases">
        <title>Leptobacterium flavescens.</title>
        <authorList>
            <person name="Wang G."/>
        </authorList>
    </citation>
    <scope>NUCLEOTIDE SEQUENCE [LARGE SCALE GENOMIC DNA]</scope>
    <source>
        <strain evidence="13 14">KCTC 22160</strain>
    </source>
</reference>
<dbReference type="Proteomes" id="UP000468581">
    <property type="component" value="Unassembled WGS sequence"/>
</dbReference>
<evidence type="ECO:0000256" key="2">
    <source>
        <dbReference type="ARBA" id="ARBA00006214"/>
    </source>
</evidence>
<dbReference type="GO" id="GO:0016020">
    <property type="term" value="C:membrane"/>
    <property type="evidence" value="ECO:0007669"/>
    <property type="project" value="UniProtKB-SubCell"/>
</dbReference>
<sequence length="527" mass="59748">MNELILQLLHRSHVFHIDKNDLELQLISHSAYPSLKAVTDTLDYFGIENIAANVPVDALDQLPENFLALIDEEGETELVLVKRKKTDIHLKTGAGKKVKMPAREFVNKWTGTIIAVEKEEKKEKDAVLKQIDLKLVFAGFAALTVLLTITLNGEIVRALYVLLAFLGLGVSYFTVKSDLGIEDRLVTRVCTAISGKGEGCKGVINSREGKLFNAVGLSDISVIYFAGIMVVQAIAGFDKAFFSLLSLCALPFIAFSLYLQAFKLKQWCSLCIVISSVLISQFVLLSFGSANWDLSLKYLFNAGLIFLMVAGGWYLLKNLWKDRVQYRATLKEFYTFKRNGDLFLSALKSREPMTQNALESHHGLLFGHPKASIRITAITNPLCGFCEEPFKVYSGLLKDQPEEIQLHLIFNVPDNEENKATQIGLKILSLYEQNRAKAFEALEKWFYNRDIDAWLKIYENINISPQAREMAEKQRQWCADQAINYTPETIVNSYYFPKRQYKIEDLRFFTENLRELNVESRKSGTAV</sequence>
<dbReference type="Pfam" id="PF07884">
    <property type="entry name" value="VKOR"/>
    <property type="match status" value="1"/>
</dbReference>
<dbReference type="EMBL" id="JAABOO010000003">
    <property type="protein sequence ID" value="NER14521.1"/>
    <property type="molecule type" value="Genomic_DNA"/>
</dbReference>
<keyword evidence="9" id="KW-0676">Redox-active center</keyword>
<evidence type="ECO:0008006" key="15">
    <source>
        <dbReference type="Google" id="ProtNLM"/>
    </source>
</evidence>
<evidence type="ECO:0000256" key="4">
    <source>
        <dbReference type="ARBA" id="ARBA00022719"/>
    </source>
</evidence>
<accession>A0A6P0UME4</accession>
<name>A0A6P0UME4_9FLAO</name>
<dbReference type="GO" id="GO:0048038">
    <property type="term" value="F:quinone binding"/>
    <property type="evidence" value="ECO:0007669"/>
    <property type="project" value="UniProtKB-KW"/>
</dbReference>
<feature type="transmembrane region" description="Helical" evidence="10">
    <location>
        <begin position="131"/>
        <end position="149"/>
    </location>
</feature>
<dbReference type="GO" id="GO:0008233">
    <property type="term" value="F:peptidase activity"/>
    <property type="evidence" value="ECO:0007669"/>
    <property type="project" value="InterPro"/>
</dbReference>
<dbReference type="Gene3D" id="3.40.30.10">
    <property type="entry name" value="Glutaredoxin"/>
    <property type="match status" value="1"/>
</dbReference>
<evidence type="ECO:0000259" key="12">
    <source>
        <dbReference type="Pfam" id="PF07884"/>
    </source>
</evidence>
<evidence type="ECO:0000256" key="5">
    <source>
        <dbReference type="ARBA" id="ARBA00022989"/>
    </source>
</evidence>
<keyword evidence="14" id="KW-1185">Reference proteome</keyword>
<dbReference type="CDD" id="cd12921">
    <property type="entry name" value="VKOR_4"/>
    <property type="match status" value="1"/>
</dbReference>
<dbReference type="GO" id="GO:0006508">
    <property type="term" value="P:proteolysis"/>
    <property type="evidence" value="ECO:0007669"/>
    <property type="project" value="InterPro"/>
</dbReference>
<evidence type="ECO:0000313" key="14">
    <source>
        <dbReference type="Proteomes" id="UP000468581"/>
    </source>
</evidence>
<evidence type="ECO:0000259" key="11">
    <source>
        <dbReference type="Pfam" id="PF03412"/>
    </source>
</evidence>
<evidence type="ECO:0000256" key="8">
    <source>
        <dbReference type="ARBA" id="ARBA00023157"/>
    </source>
</evidence>
<keyword evidence="7 10" id="KW-0472">Membrane</keyword>
<evidence type="ECO:0000256" key="3">
    <source>
        <dbReference type="ARBA" id="ARBA00022692"/>
    </source>
</evidence>
<comment type="similarity">
    <text evidence="2">Belongs to the VKOR family.</text>
</comment>
<dbReference type="SUPFAM" id="SSF52833">
    <property type="entry name" value="Thioredoxin-like"/>
    <property type="match status" value="1"/>
</dbReference>
<proteinExistence type="inferred from homology"/>
<evidence type="ECO:0000256" key="6">
    <source>
        <dbReference type="ARBA" id="ARBA00023002"/>
    </source>
</evidence>
<dbReference type="InterPro" id="IPR012932">
    <property type="entry name" value="VKOR"/>
</dbReference>
<dbReference type="GO" id="GO:0005524">
    <property type="term" value="F:ATP binding"/>
    <property type="evidence" value="ECO:0007669"/>
    <property type="project" value="InterPro"/>
</dbReference>
<evidence type="ECO:0000256" key="10">
    <source>
        <dbReference type="SAM" id="Phobius"/>
    </source>
</evidence>
<dbReference type="GO" id="GO:0016491">
    <property type="term" value="F:oxidoreductase activity"/>
    <property type="evidence" value="ECO:0007669"/>
    <property type="project" value="UniProtKB-KW"/>
</dbReference>
<protein>
    <recommendedName>
        <fullName evidence="15">Vitamin K epoxide reductase domain-containing protein</fullName>
    </recommendedName>
</protein>
<gene>
    <name evidence="13" type="ORF">GWK08_13790</name>
</gene>
<dbReference type="AlphaFoldDB" id="A0A6P0UME4"/>
<keyword evidence="5 10" id="KW-1133">Transmembrane helix</keyword>
<evidence type="ECO:0000256" key="7">
    <source>
        <dbReference type="ARBA" id="ARBA00023136"/>
    </source>
</evidence>
<keyword evidence="8" id="KW-1015">Disulfide bond</keyword>
<organism evidence="13 14">
    <name type="scientific">Leptobacterium flavescens</name>
    <dbReference type="NCBI Taxonomy" id="472055"/>
    <lineage>
        <taxon>Bacteria</taxon>
        <taxon>Pseudomonadati</taxon>
        <taxon>Bacteroidota</taxon>
        <taxon>Flavobacteriia</taxon>
        <taxon>Flavobacteriales</taxon>
        <taxon>Flavobacteriaceae</taxon>
        <taxon>Leptobacterium</taxon>
    </lineage>
</organism>
<keyword evidence="6" id="KW-0560">Oxidoreductase</keyword>
<feature type="domain" description="Peptidase C39" evidence="11">
    <location>
        <begin position="6"/>
        <end position="120"/>
    </location>
</feature>
<dbReference type="Gene3D" id="1.20.1440.130">
    <property type="entry name" value="VKOR domain"/>
    <property type="match status" value="1"/>
</dbReference>
<evidence type="ECO:0000313" key="13">
    <source>
        <dbReference type="EMBL" id="NER14521.1"/>
    </source>
</evidence>
<dbReference type="InterPro" id="IPR038354">
    <property type="entry name" value="VKOR_sf"/>
</dbReference>
<comment type="caution">
    <text evidence="13">The sequence shown here is derived from an EMBL/GenBank/DDBJ whole genome shotgun (WGS) entry which is preliminary data.</text>
</comment>
<feature type="domain" description="Vitamin K epoxide reductase" evidence="12">
    <location>
        <begin position="159"/>
        <end position="284"/>
    </location>
</feature>
<feature type="transmembrane region" description="Helical" evidence="10">
    <location>
        <begin position="298"/>
        <end position="316"/>
    </location>
</feature>